<protein>
    <submittedName>
        <fullName evidence="1">Uncharacterized protein</fullName>
    </submittedName>
</protein>
<dbReference type="EMBL" id="BLRZ01000476">
    <property type="protein sequence ID" value="GFP31646.1"/>
    <property type="molecule type" value="Genomic_DNA"/>
</dbReference>
<comment type="caution">
    <text evidence="1">The sequence shown here is derived from an EMBL/GenBank/DDBJ whole genome shotgun (WGS) entry which is preliminary data.</text>
</comment>
<keyword evidence="2" id="KW-1185">Reference proteome</keyword>
<dbReference type="Proteomes" id="UP000588083">
    <property type="component" value="Unassembled WGS sequence"/>
</dbReference>
<reference evidence="1 2" key="1">
    <citation type="journal article" date="2020" name="Front. Microbiol.">
        <title>Single-cell genomics of novel Actinobacteria with the Wood-Ljungdahl pathway discovered in a serpentinizing system.</title>
        <authorList>
            <person name="Merino N."/>
            <person name="Kawai M."/>
            <person name="Boyd E.S."/>
            <person name="Colman D.R."/>
            <person name="McGlynn S.E."/>
            <person name="Nealson K.H."/>
            <person name="Kurokawa K."/>
            <person name="Hongoh Y."/>
        </authorList>
    </citation>
    <scope>NUCLEOTIDE SEQUENCE [LARGE SCALE GENOMIC DNA]</scope>
    <source>
        <strain evidence="1 2">S34</strain>
    </source>
</reference>
<gene>
    <name evidence="1" type="ORF">HKBW3S34_02568</name>
</gene>
<organism evidence="1 2">
    <name type="scientific">Candidatus Hakubella thermalkaliphila</name>
    <dbReference type="NCBI Taxonomy" id="2754717"/>
    <lineage>
        <taxon>Bacteria</taxon>
        <taxon>Bacillati</taxon>
        <taxon>Actinomycetota</taxon>
        <taxon>Actinomycetota incertae sedis</taxon>
        <taxon>Candidatus Hakubellales</taxon>
        <taxon>Candidatus Hakubellaceae</taxon>
        <taxon>Candidatus Hakubella</taxon>
    </lineage>
</organism>
<name>A0A6V8PKY0_9ACTN</name>
<evidence type="ECO:0000313" key="1">
    <source>
        <dbReference type="EMBL" id="GFP31646.1"/>
    </source>
</evidence>
<dbReference type="AlphaFoldDB" id="A0A6V8PKY0"/>
<sequence length="21" mass="2327">RGEVLIVNHFCSGRKLTGVKI</sequence>
<proteinExistence type="predicted"/>
<evidence type="ECO:0000313" key="2">
    <source>
        <dbReference type="Proteomes" id="UP000588083"/>
    </source>
</evidence>
<accession>A0A6V8PKY0</accession>
<feature type="non-terminal residue" evidence="1">
    <location>
        <position position="1"/>
    </location>
</feature>